<name>A0A368X1N7_MARNT</name>
<gene>
    <name evidence="1" type="ORF">DET61_1407</name>
</gene>
<sequence>MQHPTSGLELADTELPQNLEQLCKFFLSMLEADKPSPDSQLWTSSDVAKFLQVSEASVMKNYFYMPDFPTGFRLPSKRGLGSRRWFPADIKNWCERLNNS</sequence>
<proteinExistence type="predicted"/>
<reference evidence="1 2" key="1">
    <citation type="submission" date="2018-07" db="EMBL/GenBank/DDBJ databases">
        <title>Freshwater and sediment microbial communities from various areas in North America, analyzing microbe dynamics in response to fracking.</title>
        <authorList>
            <person name="Lamendella R."/>
        </authorList>
    </citation>
    <scope>NUCLEOTIDE SEQUENCE [LARGE SCALE GENOMIC DNA]</scope>
    <source>
        <strain evidence="1 2">105B</strain>
    </source>
</reference>
<protein>
    <submittedName>
        <fullName evidence="1">Uncharacterized protein</fullName>
    </submittedName>
</protein>
<evidence type="ECO:0000313" key="1">
    <source>
        <dbReference type="EMBL" id="RCW61930.1"/>
    </source>
</evidence>
<evidence type="ECO:0000313" key="2">
    <source>
        <dbReference type="Proteomes" id="UP000253647"/>
    </source>
</evidence>
<dbReference type="AlphaFoldDB" id="A0A368X1N7"/>
<dbReference type="EMBL" id="QPJI01000040">
    <property type="protein sequence ID" value="RCW61930.1"/>
    <property type="molecule type" value="Genomic_DNA"/>
</dbReference>
<dbReference type="Proteomes" id="UP000253647">
    <property type="component" value="Unassembled WGS sequence"/>
</dbReference>
<organism evidence="1 2">
    <name type="scientific">Marinobacter nauticus</name>
    <name type="common">Marinobacter hydrocarbonoclasticus</name>
    <name type="synonym">Marinobacter aquaeolei</name>
    <dbReference type="NCBI Taxonomy" id="2743"/>
    <lineage>
        <taxon>Bacteria</taxon>
        <taxon>Pseudomonadati</taxon>
        <taxon>Pseudomonadota</taxon>
        <taxon>Gammaproteobacteria</taxon>
        <taxon>Pseudomonadales</taxon>
        <taxon>Marinobacteraceae</taxon>
        <taxon>Marinobacter</taxon>
    </lineage>
</organism>
<accession>A0A368X1N7</accession>
<comment type="caution">
    <text evidence="1">The sequence shown here is derived from an EMBL/GenBank/DDBJ whole genome shotgun (WGS) entry which is preliminary data.</text>
</comment>
<dbReference type="RefSeq" id="WP_023011859.1">
    <property type="nucleotide sequence ID" value="NZ_JAEMWY010000002.1"/>
</dbReference>